<dbReference type="HOGENOM" id="CLU_060585_0_0_1"/>
<feature type="compositionally biased region" description="Polar residues" evidence="4">
    <location>
        <begin position="44"/>
        <end position="56"/>
    </location>
</feature>
<sequence>MSAAARAEARRKAILSRGTDRLAKLTTSARGEDAPAYLHDGEESSSSNMPTPNRFTPSPSPSPQPKPKPRSISTPPRTINPFDAAGLGAGSSPIPDPSVWSPEQQQQFMQALMGAAPASPLPQSPLDPFSPVDPSLPPMDNPLAMLFQQAASNNDGGAGPAGGGMFPPFGGVKGGKGPAQARETTKLQKAMPLLHMLAMWCLLVYFVLWMEPKTYEQVGAGAGGEVVGVWKRWAELGRSGAVARVFRVQLVPFFWAFTTLQIILHSLRIFSGFDAVQPPALLALALPHLPPPFPSVIMNAMKYMQMGSLFLDDLAGLVVGIGFIVYFAGLFAG</sequence>
<accession>B0DB38</accession>
<dbReference type="Pfam" id="PF08690">
    <property type="entry name" value="GET2"/>
    <property type="match status" value="1"/>
</dbReference>
<keyword evidence="7" id="KW-1185">Reference proteome</keyword>
<dbReference type="GeneID" id="6076658"/>
<dbReference type="PANTHER" id="PTHR28263:SF1">
    <property type="entry name" value="GOLGI TO ER TRAFFIC PROTEIN 2"/>
    <property type="match status" value="1"/>
</dbReference>
<evidence type="ECO:0000256" key="3">
    <source>
        <dbReference type="ARBA" id="ARBA00023136"/>
    </source>
</evidence>
<evidence type="ECO:0000256" key="4">
    <source>
        <dbReference type="SAM" id="MobiDB-lite"/>
    </source>
</evidence>
<evidence type="ECO:0000313" key="7">
    <source>
        <dbReference type="Proteomes" id="UP000001194"/>
    </source>
</evidence>
<dbReference type="OrthoDB" id="5393181at2759"/>
<dbReference type="InterPro" id="IPR028143">
    <property type="entry name" value="Get2/sif1"/>
</dbReference>
<feature type="region of interest" description="Disordered" evidence="4">
    <location>
        <begin position="1"/>
        <end position="101"/>
    </location>
</feature>
<feature type="transmembrane region" description="Helical" evidence="5">
    <location>
        <begin position="309"/>
        <end position="332"/>
    </location>
</feature>
<name>B0DB38_LACBS</name>
<organism evidence="7">
    <name type="scientific">Laccaria bicolor (strain S238N-H82 / ATCC MYA-4686)</name>
    <name type="common">Bicoloured deceiver</name>
    <name type="synonym">Laccaria laccata var. bicolor</name>
    <dbReference type="NCBI Taxonomy" id="486041"/>
    <lineage>
        <taxon>Eukaryota</taxon>
        <taxon>Fungi</taxon>
        <taxon>Dikarya</taxon>
        <taxon>Basidiomycota</taxon>
        <taxon>Agaricomycotina</taxon>
        <taxon>Agaricomycetes</taxon>
        <taxon>Agaricomycetidae</taxon>
        <taxon>Agaricales</taxon>
        <taxon>Agaricineae</taxon>
        <taxon>Hydnangiaceae</taxon>
        <taxon>Laccaria</taxon>
    </lineage>
</organism>
<feature type="transmembrane region" description="Helical" evidence="5">
    <location>
        <begin position="190"/>
        <end position="210"/>
    </location>
</feature>
<dbReference type="PANTHER" id="PTHR28263">
    <property type="entry name" value="GOLGI TO ER TRAFFIC PROTEIN 2"/>
    <property type="match status" value="1"/>
</dbReference>
<protein>
    <submittedName>
        <fullName evidence="6">Predicted protein</fullName>
    </submittedName>
</protein>
<feature type="transmembrane region" description="Helical" evidence="5">
    <location>
        <begin position="246"/>
        <end position="264"/>
    </location>
</feature>
<evidence type="ECO:0000256" key="1">
    <source>
        <dbReference type="ARBA" id="ARBA00022692"/>
    </source>
</evidence>
<keyword evidence="2 5" id="KW-1133">Transmembrane helix</keyword>
<evidence type="ECO:0000256" key="5">
    <source>
        <dbReference type="SAM" id="Phobius"/>
    </source>
</evidence>
<evidence type="ECO:0000256" key="2">
    <source>
        <dbReference type="ARBA" id="ARBA00022989"/>
    </source>
</evidence>
<proteinExistence type="predicted"/>
<dbReference type="EMBL" id="DS547102">
    <property type="protein sequence ID" value="EDR08319.1"/>
    <property type="molecule type" value="Genomic_DNA"/>
</dbReference>
<dbReference type="RefSeq" id="XP_001881389.1">
    <property type="nucleotide sequence ID" value="XM_001881354.1"/>
</dbReference>
<gene>
    <name evidence="6" type="ORF">LACBIDRAFT_297879</name>
</gene>
<reference evidence="6 7" key="1">
    <citation type="journal article" date="2008" name="Nature">
        <title>The genome of Laccaria bicolor provides insights into mycorrhizal symbiosis.</title>
        <authorList>
            <person name="Martin F."/>
            <person name="Aerts A."/>
            <person name="Ahren D."/>
            <person name="Brun A."/>
            <person name="Danchin E.G.J."/>
            <person name="Duchaussoy F."/>
            <person name="Gibon J."/>
            <person name="Kohler A."/>
            <person name="Lindquist E."/>
            <person name="Pereda V."/>
            <person name="Salamov A."/>
            <person name="Shapiro H.J."/>
            <person name="Wuyts J."/>
            <person name="Blaudez D."/>
            <person name="Buee M."/>
            <person name="Brokstein P."/>
            <person name="Canbaeck B."/>
            <person name="Cohen D."/>
            <person name="Courty P.E."/>
            <person name="Coutinho P.M."/>
            <person name="Delaruelle C."/>
            <person name="Detter J.C."/>
            <person name="Deveau A."/>
            <person name="DiFazio S."/>
            <person name="Duplessis S."/>
            <person name="Fraissinet-Tachet L."/>
            <person name="Lucic E."/>
            <person name="Frey-Klett P."/>
            <person name="Fourrey C."/>
            <person name="Feussner I."/>
            <person name="Gay G."/>
            <person name="Grimwood J."/>
            <person name="Hoegger P.J."/>
            <person name="Jain P."/>
            <person name="Kilaru S."/>
            <person name="Labbe J."/>
            <person name="Lin Y.C."/>
            <person name="Legue V."/>
            <person name="Le Tacon F."/>
            <person name="Marmeisse R."/>
            <person name="Melayah D."/>
            <person name="Montanini B."/>
            <person name="Muratet M."/>
            <person name="Nehls U."/>
            <person name="Niculita-Hirzel H."/>
            <person name="Oudot-Le Secq M.P."/>
            <person name="Peter M."/>
            <person name="Quesneville H."/>
            <person name="Rajashekar B."/>
            <person name="Reich M."/>
            <person name="Rouhier N."/>
            <person name="Schmutz J."/>
            <person name="Yin T."/>
            <person name="Chalot M."/>
            <person name="Henrissat B."/>
            <person name="Kuees U."/>
            <person name="Lucas S."/>
            <person name="Van de Peer Y."/>
            <person name="Podila G.K."/>
            <person name="Polle A."/>
            <person name="Pukkila P.J."/>
            <person name="Richardson P.M."/>
            <person name="Rouze P."/>
            <person name="Sanders I.R."/>
            <person name="Stajich J.E."/>
            <person name="Tunlid A."/>
            <person name="Tuskan G."/>
            <person name="Grigoriev I.V."/>
        </authorList>
    </citation>
    <scope>NUCLEOTIDE SEQUENCE [LARGE SCALE GENOMIC DNA]</scope>
    <source>
        <strain evidence="7">S238N-H82 / ATCC MYA-4686</strain>
    </source>
</reference>
<dbReference type="AlphaFoldDB" id="B0DB38"/>
<dbReference type="Proteomes" id="UP000001194">
    <property type="component" value="Unassembled WGS sequence"/>
</dbReference>
<dbReference type="KEGG" id="lbc:LACBIDRAFT_297879"/>
<dbReference type="GO" id="GO:0006890">
    <property type="term" value="P:retrograde vesicle-mediated transport, Golgi to endoplasmic reticulum"/>
    <property type="evidence" value="ECO:0007669"/>
    <property type="project" value="TreeGrafter"/>
</dbReference>
<keyword evidence="3 5" id="KW-0472">Membrane</keyword>
<dbReference type="InParanoid" id="B0DB38"/>
<evidence type="ECO:0000313" key="6">
    <source>
        <dbReference type="EMBL" id="EDR08319.1"/>
    </source>
</evidence>
<dbReference type="STRING" id="486041.B0DB38"/>
<keyword evidence="1 5" id="KW-0812">Transmembrane</keyword>